<dbReference type="RefSeq" id="WP_338448172.1">
    <property type="nucleotide sequence ID" value="NZ_CP137640.1"/>
</dbReference>
<dbReference type="Pfam" id="PF00557">
    <property type="entry name" value="Peptidase_M24"/>
    <property type="match status" value="1"/>
</dbReference>
<dbReference type="Gene3D" id="3.40.350.10">
    <property type="entry name" value="Creatinase/prolidase N-terminal domain"/>
    <property type="match status" value="1"/>
</dbReference>
<protein>
    <submittedName>
        <fullName evidence="3">M24 family metallopeptidase</fullName>
    </submittedName>
</protein>
<dbReference type="EMBL" id="CP137640">
    <property type="protein sequence ID" value="WVX79238.1"/>
    <property type="molecule type" value="Genomic_DNA"/>
</dbReference>
<name>A0ABZ2C8K8_9BACI</name>
<dbReference type="Proteomes" id="UP001357223">
    <property type="component" value="Chromosome"/>
</dbReference>
<dbReference type="InterPro" id="IPR000994">
    <property type="entry name" value="Pept_M24"/>
</dbReference>
<proteinExistence type="predicted"/>
<evidence type="ECO:0000313" key="3">
    <source>
        <dbReference type="EMBL" id="WVX79238.1"/>
    </source>
</evidence>
<evidence type="ECO:0000313" key="4">
    <source>
        <dbReference type="Proteomes" id="UP001357223"/>
    </source>
</evidence>
<dbReference type="InterPro" id="IPR000587">
    <property type="entry name" value="Creatinase_N"/>
</dbReference>
<gene>
    <name evidence="3" type="ORF">R4Z09_18245</name>
</gene>
<dbReference type="CDD" id="cd01066">
    <property type="entry name" value="APP_MetAP"/>
    <property type="match status" value="1"/>
</dbReference>
<dbReference type="SUPFAM" id="SSF53092">
    <property type="entry name" value="Creatinase/prolidase N-terminal domain"/>
    <property type="match status" value="1"/>
</dbReference>
<sequence>MSTANSIEIIKSEIMNQRWKKIENEMELLDLDVVLIYGKGIITQYGNLYYFGGYYPILRHGFVIKMKGQEPIAYYNTRADYFLAKEKGTIKDVRYVGTGDVIQAEDPLLVEIANVINASSPKRVSIVGLKENMNIKQYEYLMNHIKGEIVDGTAMLAKIKSYKSQEEIEMVKNSFTLAEKSYAAFKEVIEPGKTCSEIAGEIEKIARGNGAIDTLVFIEEGPFFLRKPTKKVISENALVTCYVELIDENGYWVEKGGLIAVGNISKEMKELADACVQAMEEVKKTIKPGKTVGDIADAINSHIKHLDVNIGIWHGHGVGVDHDLPVIYDNGKEVIEEGMVLSVHPNFANATEEFGASIADVFIVTKDGAESLSKLPYLTYLSQKESERIG</sequence>
<feature type="domain" description="Creatinase N-terminal" evidence="2">
    <location>
        <begin position="18"/>
        <end position="158"/>
    </location>
</feature>
<reference evidence="3 4" key="1">
    <citation type="submission" date="2023-10" db="EMBL/GenBank/DDBJ databases">
        <title>Niallia locisalis sp.nov. isolated from a salt pond sample.</title>
        <authorList>
            <person name="Li X.-J."/>
            <person name="Dong L."/>
        </authorList>
    </citation>
    <scope>NUCLEOTIDE SEQUENCE [LARGE SCALE GENOMIC DNA]</scope>
    <source>
        <strain evidence="3 4">DSM 29761</strain>
    </source>
</reference>
<dbReference type="Gene3D" id="3.90.230.10">
    <property type="entry name" value="Creatinase/methionine aminopeptidase superfamily"/>
    <property type="match status" value="1"/>
</dbReference>
<dbReference type="PANTHER" id="PTHR46112">
    <property type="entry name" value="AMINOPEPTIDASE"/>
    <property type="match status" value="1"/>
</dbReference>
<evidence type="ECO:0000259" key="2">
    <source>
        <dbReference type="Pfam" id="PF01321"/>
    </source>
</evidence>
<dbReference type="SUPFAM" id="SSF55920">
    <property type="entry name" value="Creatinase/aminopeptidase"/>
    <property type="match status" value="1"/>
</dbReference>
<organism evidence="3 4">
    <name type="scientific">Niallia oryzisoli</name>
    <dbReference type="NCBI Taxonomy" id="1737571"/>
    <lineage>
        <taxon>Bacteria</taxon>
        <taxon>Bacillati</taxon>
        <taxon>Bacillota</taxon>
        <taxon>Bacilli</taxon>
        <taxon>Bacillales</taxon>
        <taxon>Bacillaceae</taxon>
        <taxon>Niallia</taxon>
    </lineage>
</organism>
<feature type="domain" description="Peptidase M24" evidence="1">
    <location>
        <begin position="175"/>
        <end position="366"/>
    </location>
</feature>
<keyword evidence="4" id="KW-1185">Reference proteome</keyword>
<dbReference type="InterPro" id="IPR029149">
    <property type="entry name" value="Creatin/AminoP/Spt16_N"/>
</dbReference>
<accession>A0ABZ2C8K8</accession>
<dbReference type="Pfam" id="PF01321">
    <property type="entry name" value="Creatinase_N"/>
    <property type="match status" value="1"/>
</dbReference>
<dbReference type="InterPro" id="IPR050659">
    <property type="entry name" value="Peptidase_M24B"/>
</dbReference>
<dbReference type="PANTHER" id="PTHR46112:SF2">
    <property type="entry name" value="XAA-PRO AMINOPEPTIDASE P-RELATED"/>
    <property type="match status" value="1"/>
</dbReference>
<dbReference type="InterPro" id="IPR036005">
    <property type="entry name" value="Creatinase/aminopeptidase-like"/>
</dbReference>
<evidence type="ECO:0000259" key="1">
    <source>
        <dbReference type="Pfam" id="PF00557"/>
    </source>
</evidence>